<evidence type="ECO:0000313" key="1">
    <source>
        <dbReference type="EMBL" id="RSK77841.1"/>
    </source>
</evidence>
<dbReference type="Proteomes" id="UP000270216">
    <property type="component" value="Unassembled WGS sequence"/>
</dbReference>
<dbReference type="RefSeq" id="WP_125899246.1">
    <property type="nucleotide sequence ID" value="NZ_RWHX01000036.1"/>
</dbReference>
<dbReference type="EMBL" id="RWHX01000036">
    <property type="protein sequence ID" value="RSK77841.1"/>
    <property type="molecule type" value="Genomic_DNA"/>
</dbReference>
<comment type="caution">
    <text evidence="1">The sequence shown here is derived from an EMBL/GenBank/DDBJ whole genome shotgun (WGS) entry which is preliminary data.</text>
</comment>
<accession>A0ABX9ZLB1</accession>
<reference evidence="1 2" key="1">
    <citation type="submission" date="2018-12" db="EMBL/GenBank/DDBJ databases">
        <title>Whole genome sequence of a Pandoraea apista isolate from a patient with cystic fibrosis.</title>
        <authorList>
            <person name="Kenna D.T."/>
            <person name="Turton J.F."/>
        </authorList>
    </citation>
    <scope>NUCLEOTIDE SEQUENCE [LARGE SCALE GENOMIC DNA]</scope>
    <source>
        <strain evidence="1 2">Pa13324</strain>
    </source>
</reference>
<gene>
    <name evidence="1" type="ORF">EJE83_17780</name>
</gene>
<proteinExistence type="predicted"/>
<keyword evidence="2" id="KW-1185">Reference proteome</keyword>
<protein>
    <submittedName>
        <fullName evidence="1">Uncharacterized protein</fullName>
    </submittedName>
</protein>
<evidence type="ECO:0000313" key="2">
    <source>
        <dbReference type="Proteomes" id="UP000270216"/>
    </source>
</evidence>
<organism evidence="1 2">
    <name type="scientific">Pandoraea apista</name>
    <dbReference type="NCBI Taxonomy" id="93218"/>
    <lineage>
        <taxon>Bacteria</taxon>
        <taxon>Pseudomonadati</taxon>
        <taxon>Pseudomonadota</taxon>
        <taxon>Betaproteobacteria</taxon>
        <taxon>Burkholderiales</taxon>
        <taxon>Burkholderiaceae</taxon>
        <taxon>Pandoraea</taxon>
    </lineage>
</organism>
<sequence>MSLFEKLLGRQKERAQSVSSDAPGTLVFKDNESAFAYACKYMDCRLTVGSFIPALVKSIKRKVDGSEEYEVLVASDAGGFLLSTFTSDDNIKLSIGDLVAFWVGATEPRLMGLVPRKLMAEYSADNGGWKVA</sequence>
<name>A0ABX9ZLB1_9BURK</name>